<dbReference type="CDD" id="cd11332">
    <property type="entry name" value="AmyAc_OligoGlu_TS"/>
    <property type="match status" value="1"/>
</dbReference>
<reference evidence="4 5" key="1">
    <citation type="submission" date="2019-03" db="EMBL/GenBank/DDBJ databases">
        <title>Genomic Encyclopedia of Type Strains, Phase III (KMG-III): the genomes of soil and plant-associated and newly described type strains.</title>
        <authorList>
            <person name="Whitman W."/>
        </authorList>
    </citation>
    <scope>NUCLEOTIDE SEQUENCE [LARGE SCALE GENOMIC DNA]</scope>
    <source>
        <strain evidence="4 5">VKM Ac-2527</strain>
    </source>
</reference>
<organism evidence="4 5">
    <name type="scientific">Kribbella caucasensis</name>
    <dbReference type="NCBI Taxonomy" id="2512215"/>
    <lineage>
        <taxon>Bacteria</taxon>
        <taxon>Bacillati</taxon>
        <taxon>Actinomycetota</taxon>
        <taxon>Actinomycetes</taxon>
        <taxon>Propionibacteriales</taxon>
        <taxon>Kribbellaceae</taxon>
        <taxon>Kribbella</taxon>
    </lineage>
</organism>
<name>A0A4R6JHD9_9ACTN</name>
<dbReference type="InterPro" id="IPR045857">
    <property type="entry name" value="O16G_dom_2"/>
</dbReference>
<proteinExistence type="inferred from homology"/>
<dbReference type="InterPro" id="IPR017853">
    <property type="entry name" value="GH"/>
</dbReference>
<comment type="caution">
    <text evidence="4">The sequence shown here is derived from an EMBL/GenBank/DDBJ whole genome shotgun (WGS) entry which is preliminary data.</text>
</comment>
<dbReference type="EMBL" id="SNWQ01000029">
    <property type="protein sequence ID" value="TDO33945.1"/>
    <property type="molecule type" value="Genomic_DNA"/>
</dbReference>
<gene>
    <name evidence="4" type="ORF">EV643_12943</name>
</gene>
<dbReference type="Gene3D" id="3.90.400.10">
    <property type="entry name" value="Oligo-1,6-glucosidase, Domain 2"/>
    <property type="match status" value="1"/>
</dbReference>
<dbReference type="AlphaFoldDB" id="A0A4R6JHD9"/>
<evidence type="ECO:0000313" key="5">
    <source>
        <dbReference type="Proteomes" id="UP000295388"/>
    </source>
</evidence>
<dbReference type="Gene3D" id="3.20.20.80">
    <property type="entry name" value="Glycosidases"/>
    <property type="match status" value="1"/>
</dbReference>
<dbReference type="Pfam" id="PF00128">
    <property type="entry name" value="Alpha-amylase"/>
    <property type="match status" value="1"/>
</dbReference>
<accession>A0A4R6JHD9</accession>
<dbReference type="PANTHER" id="PTHR10357:SF179">
    <property type="entry name" value="NEUTRAL AND BASIC AMINO ACID TRANSPORT PROTEIN RBAT"/>
    <property type="match status" value="1"/>
</dbReference>
<keyword evidence="5" id="KW-1185">Reference proteome</keyword>
<protein>
    <submittedName>
        <fullName evidence="4">Alpha-glucosidase</fullName>
    </submittedName>
</protein>
<evidence type="ECO:0000259" key="3">
    <source>
        <dbReference type="SMART" id="SM00642"/>
    </source>
</evidence>
<dbReference type="SUPFAM" id="SSF51445">
    <property type="entry name" value="(Trans)glycosidases"/>
    <property type="match status" value="1"/>
</dbReference>
<feature type="region of interest" description="Disordered" evidence="2">
    <location>
        <begin position="554"/>
        <end position="580"/>
    </location>
</feature>
<evidence type="ECO:0000256" key="1">
    <source>
        <dbReference type="ARBA" id="ARBA00008061"/>
    </source>
</evidence>
<feature type="domain" description="Glycosyl hydrolase family 13 catalytic" evidence="3">
    <location>
        <begin position="21"/>
        <end position="427"/>
    </location>
</feature>
<evidence type="ECO:0000313" key="4">
    <source>
        <dbReference type="EMBL" id="TDO33945.1"/>
    </source>
</evidence>
<dbReference type="SMART" id="SM00642">
    <property type="entry name" value="Aamy"/>
    <property type="match status" value="1"/>
</dbReference>
<sequence length="580" mass="64450">MVTTASTGHGAGWWRSAVIYQVYVRSFQDSDGDGVGDLAGVRAKLPYLRGLGVDGIWLNPFYPSPQHDHGYDVADYFAVQPDYGTLDCFDRLVDDAHRLDLKVLIDIVPNHCSTAHPWFAAALAGGPEREYFHFAEGKNVYSADGRGEFGELPPNNWRSIFGGPAWQRVTESDGSPGQWYLHSFAPEQADFNWRHPDVAAYFEQVLRFWLERGVDGVRIDVAHGLHKADGLPDYEDAVDDELTGDPLNPHAWNQPEVHEVWRRWRSIADEYSASTGRERVLIGEVGVLDAKQLAMYQRPDELHQSFYFEFLRANWDDQILYDVVDRGLGTIADSGSSVAWVLNNHDMPRSVTRYGGGAPGIDAGDVDLGTIRARASALLMLALPGSAYLYQGEELGLPEVTDLPVEVLTDPMFHRSEGVRRGRDGCRIPLPWAAGQDGFGFSSAEPWLPQPDWFADHAVDRQLSWGESMLHLYRDALALRRRLPALASHEFRWLPTEPGVLAFTRGDGFCCVVNCSTRVVAAPVDGELLLASHHEAGDKLPPNSAAWYVPSTPPDRRTWHLEPPPPLGARSAVPTPGKEV</sequence>
<dbReference type="PANTHER" id="PTHR10357">
    <property type="entry name" value="ALPHA-AMYLASE FAMILY MEMBER"/>
    <property type="match status" value="1"/>
</dbReference>
<dbReference type="GO" id="GO:0004556">
    <property type="term" value="F:alpha-amylase activity"/>
    <property type="evidence" value="ECO:0007669"/>
    <property type="project" value="TreeGrafter"/>
</dbReference>
<dbReference type="GO" id="GO:0009313">
    <property type="term" value="P:oligosaccharide catabolic process"/>
    <property type="evidence" value="ECO:0007669"/>
    <property type="project" value="TreeGrafter"/>
</dbReference>
<dbReference type="OrthoDB" id="9043248at2"/>
<dbReference type="Proteomes" id="UP000295388">
    <property type="component" value="Unassembled WGS sequence"/>
</dbReference>
<evidence type="ECO:0000256" key="2">
    <source>
        <dbReference type="SAM" id="MobiDB-lite"/>
    </source>
</evidence>
<comment type="similarity">
    <text evidence="1">Belongs to the glycosyl hydrolase 13 family.</text>
</comment>
<dbReference type="InterPro" id="IPR006047">
    <property type="entry name" value="GH13_cat_dom"/>
</dbReference>
<dbReference type="RefSeq" id="WP_133805054.1">
    <property type="nucleotide sequence ID" value="NZ_SNWQ01000029.1"/>
</dbReference>